<dbReference type="InterPro" id="IPR013785">
    <property type="entry name" value="Aldolase_TIM"/>
</dbReference>
<gene>
    <name evidence="10 12" type="primary">rpe</name>
    <name evidence="12" type="ORF">V1468_00970</name>
</gene>
<dbReference type="EC" id="5.1.3.1" evidence="7 10"/>
<dbReference type="PROSITE" id="PS01085">
    <property type="entry name" value="RIBUL_P_3_EPIMER_1"/>
    <property type="match status" value="1"/>
</dbReference>
<comment type="cofactor">
    <cofactor evidence="10">
        <name>a divalent metal cation</name>
        <dbReference type="ChEBI" id="CHEBI:60240"/>
    </cofactor>
    <text evidence="10">Binds 1 divalent metal cation per subunit.</text>
</comment>
<comment type="function">
    <text evidence="10">Catalyzes the reversible epimerization of D-ribulose 5-phosphate to D-xylulose 5-phosphate.</text>
</comment>
<dbReference type="HAMAP" id="MF_02227">
    <property type="entry name" value="RPE"/>
    <property type="match status" value="1"/>
</dbReference>
<feature type="binding site" evidence="10">
    <location>
        <begin position="176"/>
        <end position="178"/>
    </location>
    <ligand>
        <name>substrate</name>
    </ligand>
</feature>
<feature type="binding site" evidence="10">
    <location>
        <position position="34"/>
    </location>
    <ligand>
        <name>a divalent metal cation</name>
        <dbReference type="ChEBI" id="CHEBI:60240"/>
    </ligand>
</feature>
<dbReference type="Pfam" id="PF00834">
    <property type="entry name" value="Ribul_P_3_epim"/>
    <property type="match status" value="1"/>
</dbReference>
<evidence type="ECO:0000313" key="13">
    <source>
        <dbReference type="Proteomes" id="UP001356704"/>
    </source>
</evidence>
<protein>
    <recommendedName>
        <fullName evidence="7 10">Ribulose-phosphate 3-epimerase</fullName>
        <ecNumber evidence="7 10">5.1.3.1</ecNumber>
    </recommendedName>
</protein>
<dbReference type="Proteomes" id="UP001356704">
    <property type="component" value="Unassembled WGS sequence"/>
</dbReference>
<comment type="similarity">
    <text evidence="6 10 11">Belongs to the ribulose-phosphate 3-epimerase family.</text>
</comment>
<comment type="cofactor">
    <cofactor evidence="4">
        <name>Zn(2+)</name>
        <dbReference type="ChEBI" id="CHEBI:29105"/>
    </cofactor>
</comment>
<dbReference type="GO" id="GO:0004750">
    <property type="term" value="F:D-ribulose-phosphate 3-epimerase activity"/>
    <property type="evidence" value="ECO:0007669"/>
    <property type="project" value="UniProtKB-EC"/>
</dbReference>
<feature type="binding site" evidence="10">
    <location>
        <begin position="198"/>
        <end position="199"/>
    </location>
    <ligand>
        <name>substrate</name>
    </ligand>
</feature>
<comment type="cofactor">
    <cofactor evidence="3">
        <name>Co(2+)</name>
        <dbReference type="ChEBI" id="CHEBI:48828"/>
    </cofactor>
</comment>
<proteinExistence type="inferred from homology"/>
<dbReference type="CDD" id="cd00429">
    <property type="entry name" value="RPE"/>
    <property type="match status" value="1"/>
</dbReference>
<comment type="pathway">
    <text evidence="10">Carbohydrate degradation.</text>
</comment>
<comment type="cofactor">
    <cofactor evidence="2">
        <name>Mn(2+)</name>
        <dbReference type="ChEBI" id="CHEBI:29035"/>
    </cofactor>
</comment>
<evidence type="ECO:0000256" key="9">
    <source>
        <dbReference type="ARBA" id="ARBA00023235"/>
    </source>
</evidence>
<dbReference type="NCBIfam" id="TIGR01163">
    <property type="entry name" value="rpe"/>
    <property type="match status" value="1"/>
</dbReference>
<feature type="binding site" evidence="10">
    <location>
        <position position="67"/>
    </location>
    <ligand>
        <name>a divalent metal cation</name>
        <dbReference type="ChEBI" id="CHEBI:60240"/>
    </ligand>
</feature>
<feature type="binding site" evidence="10">
    <location>
        <position position="176"/>
    </location>
    <ligand>
        <name>a divalent metal cation</name>
        <dbReference type="ChEBI" id="CHEBI:60240"/>
    </ligand>
</feature>
<dbReference type="InterPro" id="IPR026019">
    <property type="entry name" value="Ribul_P_3_epim"/>
</dbReference>
<sequence length="220" mass="24598">MTKKFIAPSMLASDFGNLQRDTEMVNKSEADWFHIDVMDGHFVPNISYGMPVIAAIKKHATKPLDVHLMIEKPERYIEEFAKVGADIITVHYESTVHLHRTLRQIKDSGCKAGVVLNITTPINVLEDILPECYMVLLMSINPGFGGQKFEDVTYQRIKKLRKLIDEQGLDTRIEIDGGVTDKNIKKLVEAGADTFVAGSHVFKSDNPTATIEKLKTLANS</sequence>
<dbReference type="EMBL" id="JAZHOU010000001">
    <property type="protein sequence ID" value="MEF3077560.1"/>
    <property type="molecule type" value="Genomic_DNA"/>
</dbReference>
<feature type="active site" description="Proton donor" evidence="10">
    <location>
        <position position="176"/>
    </location>
</feature>
<keyword evidence="8 10" id="KW-0479">Metal-binding</keyword>
<name>A0ABU7W205_9FLAO</name>
<evidence type="ECO:0000256" key="11">
    <source>
        <dbReference type="PIRNR" id="PIRNR001461"/>
    </source>
</evidence>
<comment type="caution">
    <text evidence="12">The sequence shown here is derived from an EMBL/GenBank/DDBJ whole genome shotgun (WGS) entry which is preliminary data.</text>
</comment>
<feature type="binding site" evidence="10">
    <location>
        <begin position="143"/>
        <end position="146"/>
    </location>
    <ligand>
        <name>substrate</name>
    </ligand>
</feature>
<evidence type="ECO:0000256" key="7">
    <source>
        <dbReference type="ARBA" id="ARBA00013188"/>
    </source>
</evidence>
<evidence type="ECO:0000256" key="8">
    <source>
        <dbReference type="ARBA" id="ARBA00022723"/>
    </source>
</evidence>
<evidence type="ECO:0000256" key="3">
    <source>
        <dbReference type="ARBA" id="ARBA00001941"/>
    </source>
</evidence>
<dbReference type="SUPFAM" id="SSF51366">
    <property type="entry name" value="Ribulose-phoshate binding barrel"/>
    <property type="match status" value="1"/>
</dbReference>
<comment type="catalytic activity">
    <reaction evidence="1 10 11">
        <text>D-ribulose 5-phosphate = D-xylulose 5-phosphate</text>
        <dbReference type="Rhea" id="RHEA:13677"/>
        <dbReference type="ChEBI" id="CHEBI:57737"/>
        <dbReference type="ChEBI" id="CHEBI:58121"/>
        <dbReference type="EC" id="5.1.3.1"/>
    </reaction>
</comment>
<evidence type="ECO:0000256" key="2">
    <source>
        <dbReference type="ARBA" id="ARBA00001936"/>
    </source>
</evidence>
<feature type="binding site" evidence="10">
    <location>
        <position position="9"/>
    </location>
    <ligand>
        <name>substrate</name>
    </ligand>
</feature>
<evidence type="ECO:0000256" key="5">
    <source>
        <dbReference type="ARBA" id="ARBA00001954"/>
    </source>
</evidence>
<organism evidence="12 13">
    <name type="scientific">Winogradskyella poriferorum</name>
    <dbReference type="NCBI Taxonomy" id="307627"/>
    <lineage>
        <taxon>Bacteria</taxon>
        <taxon>Pseudomonadati</taxon>
        <taxon>Bacteroidota</taxon>
        <taxon>Flavobacteriia</taxon>
        <taxon>Flavobacteriales</taxon>
        <taxon>Flavobacteriaceae</taxon>
        <taxon>Winogradskyella</taxon>
    </lineage>
</organism>
<feature type="active site" description="Proton acceptor" evidence="10">
    <location>
        <position position="36"/>
    </location>
</feature>
<dbReference type="PANTHER" id="PTHR11749">
    <property type="entry name" value="RIBULOSE-5-PHOSPHATE-3-EPIMERASE"/>
    <property type="match status" value="1"/>
</dbReference>
<keyword evidence="10 11" id="KW-0119">Carbohydrate metabolism</keyword>
<dbReference type="InterPro" id="IPR011060">
    <property type="entry name" value="RibuloseP-bd_barrel"/>
</dbReference>
<feature type="binding site" evidence="10">
    <location>
        <position position="36"/>
    </location>
    <ligand>
        <name>a divalent metal cation</name>
        <dbReference type="ChEBI" id="CHEBI:60240"/>
    </ligand>
</feature>
<evidence type="ECO:0000313" key="12">
    <source>
        <dbReference type="EMBL" id="MEF3077560.1"/>
    </source>
</evidence>
<dbReference type="Gene3D" id="3.20.20.70">
    <property type="entry name" value="Aldolase class I"/>
    <property type="match status" value="1"/>
</dbReference>
<keyword evidence="9 10" id="KW-0413">Isomerase</keyword>
<dbReference type="RefSeq" id="WP_331808394.1">
    <property type="nucleotide sequence ID" value="NZ_JAZHOU010000001.1"/>
</dbReference>
<comment type="cofactor">
    <cofactor evidence="5">
        <name>Fe(2+)</name>
        <dbReference type="ChEBI" id="CHEBI:29033"/>
    </cofactor>
</comment>
<evidence type="ECO:0000256" key="6">
    <source>
        <dbReference type="ARBA" id="ARBA00009541"/>
    </source>
</evidence>
<dbReference type="NCBIfam" id="NF004076">
    <property type="entry name" value="PRK05581.1-4"/>
    <property type="match status" value="1"/>
</dbReference>
<reference evidence="12 13" key="1">
    <citation type="submission" date="2024-02" db="EMBL/GenBank/DDBJ databases">
        <title>Winogradskyella poriferorum JCM 12885.</title>
        <authorList>
            <person name="Zhang D.-F."/>
            <person name="Fu Z.-Y."/>
        </authorList>
    </citation>
    <scope>NUCLEOTIDE SEQUENCE [LARGE SCALE GENOMIC DNA]</scope>
    <source>
        <strain evidence="12 13">JCM 12885</strain>
    </source>
</reference>
<feature type="binding site" evidence="10">
    <location>
        <position position="67"/>
    </location>
    <ligand>
        <name>substrate</name>
    </ligand>
</feature>
<evidence type="ECO:0000256" key="10">
    <source>
        <dbReference type="HAMAP-Rule" id="MF_02227"/>
    </source>
</evidence>
<dbReference type="PIRSF" id="PIRSF001461">
    <property type="entry name" value="RPE"/>
    <property type="match status" value="1"/>
</dbReference>
<evidence type="ECO:0000256" key="4">
    <source>
        <dbReference type="ARBA" id="ARBA00001947"/>
    </source>
</evidence>
<dbReference type="InterPro" id="IPR000056">
    <property type="entry name" value="Ribul_P_3_epim-like"/>
</dbReference>
<evidence type="ECO:0000256" key="1">
    <source>
        <dbReference type="ARBA" id="ARBA00001782"/>
    </source>
</evidence>
<accession>A0ABU7W205</accession>
<keyword evidence="13" id="KW-1185">Reference proteome</keyword>